<dbReference type="GO" id="GO:0005886">
    <property type="term" value="C:plasma membrane"/>
    <property type="evidence" value="ECO:0007669"/>
    <property type="project" value="UniProtKB-SubCell"/>
</dbReference>
<feature type="transmembrane region" description="Helical" evidence="6">
    <location>
        <begin position="47"/>
        <end position="66"/>
    </location>
</feature>
<feature type="transmembrane region" description="Helical" evidence="6">
    <location>
        <begin position="427"/>
        <end position="451"/>
    </location>
</feature>
<organism evidence="8 9">
    <name type="scientific">Listeria cornellensis FSL F6-0969</name>
    <dbReference type="NCBI Taxonomy" id="1265820"/>
    <lineage>
        <taxon>Bacteria</taxon>
        <taxon>Bacillati</taxon>
        <taxon>Bacillota</taxon>
        <taxon>Bacilli</taxon>
        <taxon>Bacillales</taxon>
        <taxon>Listeriaceae</taxon>
        <taxon>Listeria</taxon>
    </lineage>
</organism>
<gene>
    <name evidence="8" type="ORF">PCORN_08557</name>
</gene>
<feature type="transmembrane region" description="Helical" evidence="6">
    <location>
        <begin position="398"/>
        <end position="421"/>
    </location>
</feature>
<feature type="transmembrane region" description="Helical" evidence="6">
    <location>
        <begin position="78"/>
        <end position="97"/>
    </location>
</feature>
<sequence length="491" mass="52007">MTQTAYKGTNKLIIGIVFGVITFWLFAQSLVNIVPAIQKDIGISSDLLNIAISLTALFSGIFIVVAGGMADKFGRMKLTYIGLTLSIIGSLCLVLTQGATLLIIGRIIQGLSAACIMPATLSLMKTYFDGADRQRALSYWSIGSWGGSGICSFAGGAIATYMGWRWIFIISIIFALLGMLLIKGTPESKVAQTGKKSKFDLGGLITFIIAMVSLNLVITRGSTFGWGSAITLTLIAVFLVAAALFFYIELKQSNGFIDFALFKNRAYTGATVSNFLLNAAAGTLVVANTYVQIGRGFTAFQSGLLSIGYLVCVLGMIRVGEKILQRIGARKPMIFGSLITATGIALTSLTFLPDTIYTVVVFIGFSLFGVGLGMYATPSTDTAISNAPEDKVGIASGIYKMASSLGGSFGIAISATIYGVITASGNINLAAMVGLLTNVAFCLASCIAVMITTPKDKKNITQRHGKIKSISPPKKAAQFPLREACVYKKHL</sequence>
<feature type="transmembrane region" description="Helical" evidence="6">
    <location>
        <begin position="136"/>
        <end position="158"/>
    </location>
</feature>
<feature type="transmembrane region" description="Helical" evidence="6">
    <location>
        <begin position="164"/>
        <end position="181"/>
    </location>
</feature>
<dbReference type="RefSeq" id="WP_051999321.1">
    <property type="nucleotide sequence ID" value="NZ_AODE01000017.1"/>
</dbReference>
<feature type="transmembrane region" description="Helical" evidence="6">
    <location>
        <begin position="103"/>
        <end position="124"/>
    </location>
</feature>
<evidence type="ECO:0000256" key="6">
    <source>
        <dbReference type="SAM" id="Phobius"/>
    </source>
</evidence>
<dbReference type="InterPro" id="IPR020846">
    <property type="entry name" value="MFS_dom"/>
</dbReference>
<feature type="transmembrane region" description="Helical" evidence="6">
    <location>
        <begin position="201"/>
        <end position="218"/>
    </location>
</feature>
<dbReference type="CDD" id="cd17321">
    <property type="entry name" value="MFS_MMR_MDR_like"/>
    <property type="match status" value="1"/>
</dbReference>
<protein>
    <submittedName>
        <fullName evidence="8">Quinolone resistance protein norB</fullName>
    </submittedName>
</protein>
<feature type="transmembrane region" description="Helical" evidence="6">
    <location>
        <begin position="332"/>
        <end position="350"/>
    </location>
</feature>
<dbReference type="SUPFAM" id="SSF103473">
    <property type="entry name" value="MFS general substrate transporter"/>
    <property type="match status" value="1"/>
</dbReference>
<evidence type="ECO:0000256" key="4">
    <source>
        <dbReference type="ARBA" id="ARBA00022989"/>
    </source>
</evidence>
<dbReference type="PANTHER" id="PTHR42718:SF9">
    <property type="entry name" value="MAJOR FACILITATOR SUPERFAMILY MULTIDRUG TRANSPORTER MFSC"/>
    <property type="match status" value="1"/>
</dbReference>
<dbReference type="FunFam" id="1.20.1250.20:FF:000252">
    <property type="entry name" value="Quinolone resistance protein NorB"/>
    <property type="match status" value="1"/>
</dbReference>
<name>W7C4H7_9LIST</name>
<dbReference type="Proteomes" id="UP000019254">
    <property type="component" value="Unassembled WGS sequence"/>
</dbReference>
<dbReference type="EMBL" id="AODE01000017">
    <property type="protein sequence ID" value="EUJ30536.1"/>
    <property type="molecule type" value="Genomic_DNA"/>
</dbReference>
<dbReference type="GO" id="GO:0022857">
    <property type="term" value="F:transmembrane transporter activity"/>
    <property type="evidence" value="ECO:0007669"/>
    <property type="project" value="InterPro"/>
</dbReference>
<evidence type="ECO:0000256" key="1">
    <source>
        <dbReference type="ARBA" id="ARBA00004651"/>
    </source>
</evidence>
<dbReference type="OrthoDB" id="2412976at2"/>
<feature type="domain" description="Major facilitator superfamily (MFS) profile" evidence="7">
    <location>
        <begin position="12"/>
        <end position="457"/>
    </location>
</feature>
<dbReference type="InterPro" id="IPR036259">
    <property type="entry name" value="MFS_trans_sf"/>
</dbReference>
<feature type="transmembrane region" description="Helical" evidence="6">
    <location>
        <begin position="299"/>
        <end position="320"/>
    </location>
</feature>
<dbReference type="AlphaFoldDB" id="W7C4H7"/>
<feature type="transmembrane region" description="Helical" evidence="6">
    <location>
        <begin position="356"/>
        <end position="377"/>
    </location>
</feature>
<comment type="subcellular location">
    <subcellularLocation>
        <location evidence="1">Cell membrane</location>
        <topology evidence="1">Multi-pass membrane protein</topology>
    </subcellularLocation>
</comment>
<feature type="transmembrane region" description="Helical" evidence="6">
    <location>
        <begin position="269"/>
        <end position="293"/>
    </location>
</feature>
<keyword evidence="5 6" id="KW-0472">Membrane</keyword>
<keyword evidence="9" id="KW-1185">Reference proteome</keyword>
<dbReference type="PROSITE" id="PS50850">
    <property type="entry name" value="MFS"/>
    <property type="match status" value="1"/>
</dbReference>
<dbReference type="Gene3D" id="1.20.1720.10">
    <property type="entry name" value="Multidrug resistance protein D"/>
    <property type="match status" value="1"/>
</dbReference>
<keyword evidence="3 6" id="KW-0812">Transmembrane</keyword>
<dbReference type="PANTHER" id="PTHR42718">
    <property type="entry name" value="MAJOR FACILITATOR SUPERFAMILY MULTIDRUG TRANSPORTER MFSC"/>
    <property type="match status" value="1"/>
</dbReference>
<evidence type="ECO:0000256" key="2">
    <source>
        <dbReference type="ARBA" id="ARBA00022448"/>
    </source>
</evidence>
<dbReference type="Gene3D" id="1.20.1250.20">
    <property type="entry name" value="MFS general substrate transporter like domains"/>
    <property type="match status" value="1"/>
</dbReference>
<reference evidence="8 9" key="1">
    <citation type="journal article" date="2014" name="Int. J. Syst. Evol. Microbiol.">
        <title>Listeria floridensis sp. nov., Listeria aquatica sp. nov., Listeria cornellensis sp. nov., Listeria riparia sp. nov. and Listeria grandensis sp. nov., from agricultural and natural environments.</title>
        <authorList>
            <person name="den Bakker H.C."/>
            <person name="Warchocki S."/>
            <person name="Wright E.M."/>
            <person name="Allred A.F."/>
            <person name="Ahlstrom C."/>
            <person name="Manuel C.S."/>
            <person name="Stasiewicz M.J."/>
            <person name="Burrell A."/>
            <person name="Roof S."/>
            <person name="Strawn L."/>
            <person name="Fortes E.D."/>
            <person name="Nightingale K.K."/>
            <person name="Kephart D."/>
            <person name="Wiedmann M."/>
        </authorList>
    </citation>
    <scope>NUCLEOTIDE SEQUENCE [LARGE SCALE GENOMIC DNA]</scope>
    <source>
        <strain evidence="9">FSL F6-969</strain>
    </source>
</reference>
<keyword evidence="4 6" id="KW-1133">Transmembrane helix</keyword>
<feature type="transmembrane region" description="Helical" evidence="6">
    <location>
        <begin position="12"/>
        <end position="35"/>
    </location>
</feature>
<feature type="transmembrane region" description="Helical" evidence="6">
    <location>
        <begin position="224"/>
        <end position="248"/>
    </location>
</feature>
<accession>W7C4H7</accession>
<proteinExistence type="predicted"/>
<dbReference type="Pfam" id="PF07690">
    <property type="entry name" value="MFS_1"/>
    <property type="match status" value="1"/>
</dbReference>
<keyword evidence="2" id="KW-0813">Transport</keyword>
<evidence type="ECO:0000313" key="8">
    <source>
        <dbReference type="EMBL" id="EUJ30536.1"/>
    </source>
</evidence>
<comment type="caution">
    <text evidence="8">The sequence shown here is derived from an EMBL/GenBank/DDBJ whole genome shotgun (WGS) entry which is preliminary data.</text>
</comment>
<dbReference type="InterPro" id="IPR011701">
    <property type="entry name" value="MFS"/>
</dbReference>
<evidence type="ECO:0000313" key="9">
    <source>
        <dbReference type="Proteomes" id="UP000019254"/>
    </source>
</evidence>
<evidence type="ECO:0000259" key="7">
    <source>
        <dbReference type="PROSITE" id="PS50850"/>
    </source>
</evidence>
<evidence type="ECO:0000256" key="5">
    <source>
        <dbReference type="ARBA" id="ARBA00023136"/>
    </source>
</evidence>
<dbReference type="STRING" id="1265820.PCORN_08557"/>
<evidence type="ECO:0000256" key="3">
    <source>
        <dbReference type="ARBA" id="ARBA00022692"/>
    </source>
</evidence>
<dbReference type="PATRIC" id="fig|1265820.5.peg.1674"/>